<feature type="transmembrane region" description="Helical" evidence="2">
    <location>
        <begin position="353"/>
        <end position="376"/>
    </location>
</feature>
<evidence type="ECO:0000256" key="1">
    <source>
        <dbReference type="ARBA" id="ARBA00004141"/>
    </source>
</evidence>
<dbReference type="Proteomes" id="UP000887565">
    <property type="component" value="Unplaced"/>
</dbReference>
<keyword evidence="2" id="KW-0812">Transmembrane</keyword>
<dbReference type="Gene3D" id="1.20.1250.20">
    <property type="entry name" value="MFS general substrate transporter like domains"/>
    <property type="match status" value="1"/>
</dbReference>
<dbReference type="Pfam" id="PF07690">
    <property type="entry name" value="MFS_1"/>
    <property type="match status" value="1"/>
</dbReference>
<feature type="domain" description="Major facilitator superfamily (MFS) profile" evidence="3">
    <location>
        <begin position="23"/>
        <end position="442"/>
    </location>
</feature>
<feature type="transmembrane region" description="Helical" evidence="2">
    <location>
        <begin position="89"/>
        <end position="107"/>
    </location>
</feature>
<feature type="transmembrane region" description="Helical" evidence="2">
    <location>
        <begin position="113"/>
        <end position="136"/>
    </location>
</feature>
<dbReference type="OMA" id="YARANTY"/>
<dbReference type="PANTHER" id="PTHR11360">
    <property type="entry name" value="MONOCARBOXYLATE TRANSPORTER"/>
    <property type="match status" value="1"/>
</dbReference>
<accession>A0A915KH32</accession>
<dbReference type="GO" id="GO:0008028">
    <property type="term" value="F:monocarboxylic acid transmembrane transporter activity"/>
    <property type="evidence" value="ECO:0007669"/>
    <property type="project" value="TreeGrafter"/>
</dbReference>
<feature type="transmembrane region" description="Helical" evidence="2">
    <location>
        <begin position="291"/>
        <end position="310"/>
    </location>
</feature>
<evidence type="ECO:0000313" key="5">
    <source>
        <dbReference type="WBParaSite" id="nRc.2.0.1.t37291-RA"/>
    </source>
</evidence>
<dbReference type="InterPro" id="IPR036259">
    <property type="entry name" value="MFS_trans_sf"/>
</dbReference>
<dbReference type="GO" id="GO:0016020">
    <property type="term" value="C:membrane"/>
    <property type="evidence" value="ECO:0007669"/>
    <property type="project" value="UniProtKB-SubCell"/>
</dbReference>
<evidence type="ECO:0000313" key="4">
    <source>
        <dbReference type="Proteomes" id="UP000887565"/>
    </source>
</evidence>
<feature type="transmembrane region" description="Helical" evidence="2">
    <location>
        <begin position="322"/>
        <end position="341"/>
    </location>
</feature>
<keyword evidence="4" id="KW-1185">Reference proteome</keyword>
<dbReference type="AlphaFoldDB" id="A0A915KH32"/>
<feature type="transmembrane region" description="Helical" evidence="2">
    <location>
        <begin position="180"/>
        <end position="204"/>
    </location>
</feature>
<organism evidence="4 5">
    <name type="scientific">Romanomermis culicivorax</name>
    <name type="common">Nematode worm</name>
    <dbReference type="NCBI Taxonomy" id="13658"/>
    <lineage>
        <taxon>Eukaryota</taxon>
        <taxon>Metazoa</taxon>
        <taxon>Ecdysozoa</taxon>
        <taxon>Nematoda</taxon>
        <taxon>Enoplea</taxon>
        <taxon>Dorylaimia</taxon>
        <taxon>Mermithida</taxon>
        <taxon>Mermithoidea</taxon>
        <taxon>Mermithidae</taxon>
        <taxon>Romanomermis</taxon>
    </lineage>
</organism>
<feature type="transmembrane region" description="Helical" evidence="2">
    <location>
        <begin position="420"/>
        <end position="440"/>
    </location>
</feature>
<dbReference type="SUPFAM" id="SSF103473">
    <property type="entry name" value="MFS general substrate transporter"/>
    <property type="match status" value="1"/>
</dbReference>
<sequence>MEKNGGDVKSGNKNFCIDWKWIVVIGACLARVVTTGTVVFMGVFLDDIKSSLENVSTFQLSLVFGFGTGFLEGLGFLFAFLIKKFEGRYLVFVGALLAFAGVLVSSWTTNYVLLLIGLGIFNGVGQAAARFILPVVVGHMFGEKDRHVGLSITNAGDGVGGVLAPILLSALIDTMTWRRAMLIAAAFVLNLCFSAATIPLGIFVKKSPKKSGKNIVENEQLEEIDSKSQNDVENASDSSTSESEAPAAHSVKLFPNILFFYSNIILHSAGYFLFMTFIYSEMKETRIDSSTVSRIVSLIGGVSIVGRLSVSLMKGNSCVPRWLTYAVCHVIRGFSVLATLWAPDDVQSKVVWHSVICSIYGLTDGVTGALIPVVCLDLFGLKRFADVLGYEMLIMGSGAFLGVPLGGVMKDLFASYEVSFIFSACSFILAGLVLFPLFFTRKDYQFSSKKGVDSKASRKSNDDGGVSLVKMKAKNFDE</sequence>
<protein>
    <submittedName>
        <fullName evidence="5">Major facilitator superfamily (MFS) profile domain-containing protein</fullName>
    </submittedName>
</protein>
<evidence type="ECO:0000256" key="2">
    <source>
        <dbReference type="SAM" id="Phobius"/>
    </source>
</evidence>
<comment type="subcellular location">
    <subcellularLocation>
        <location evidence="1">Membrane</location>
        <topology evidence="1">Multi-pass membrane protein</topology>
    </subcellularLocation>
</comment>
<dbReference type="InterPro" id="IPR020846">
    <property type="entry name" value="MFS_dom"/>
</dbReference>
<dbReference type="InterPro" id="IPR011701">
    <property type="entry name" value="MFS"/>
</dbReference>
<dbReference type="InterPro" id="IPR050327">
    <property type="entry name" value="Proton-linked_MCT"/>
</dbReference>
<dbReference type="WBParaSite" id="nRc.2.0.1.t37291-RA">
    <property type="protein sequence ID" value="nRc.2.0.1.t37291-RA"/>
    <property type="gene ID" value="nRc.2.0.1.g37291"/>
</dbReference>
<reference evidence="5" key="1">
    <citation type="submission" date="2022-11" db="UniProtKB">
        <authorList>
            <consortium name="WormBaseParasite"/>
        </authorList>
    </citation>
    <scope>IDENTIFICATION</scope>
</reference>
<feature type="transmembrane region" description="Helical" evidence="2">
    <location>
        <begin position="57"/>
        <end position="82"/>
    </location>
</feature>
<feature type="transmembrane region" description="Helical" evidence="2">
    <location>
        <begin position="388"/>
        <end position="408"/>
    </location>
</feature>
<feature type="transmembrane region" description="Helical" evidence="2">
    <location>
        <begin position="21"/>
        <end position="45"/>
    </location>
</feature>
<feature type="transmembrane region" description="Helical" evidence="2">
    <location>
        <begin position="258"/>
        <end position="279"/>
    </location>
</feature>
<evidence type="ECO:0000259" key="3">
    <source>
        <dbReference type="PROSITE" id="PS50850"/>
    </source>
</evidence>
<keyword evidence="2" id="KW-0472">Membrane</keyword>
<dbReference type="PANTHER" id="PTHR11360:SF284">
    <property type="entry name" value="EG:103B4.3 PROTEIN-RELATED"/>
    <property type="match status" value="1"/>
</dbReference>
<feature type="transmembrane region" description="Helical" evidence="2">
    <location>
        <begin position="148"/>
        <end position="168"/>
    </location>
</feature>
<name>A0A915KH32_ROMCU</name>
<keyword evidence="2" id="KW-1133">Transmembrane helix</keyword>
<dbReference type="PROSITE" id="PS50850">
    <property type="entry name" value="MFS"/>
    <property type="match status" value="1"/>
</dbReference>
<proteinExistence type="predicted"/>